<reference evidence="1 2" key="1">
    <citation type="submission" date="2017-08" db="EMBL/GenBank/DDBJ databases">
        <title>Mesorhizobium wenxinae sp. nov., a novel rhizobial species isolated from root nodules of chickpea (Cicer arietinum L.).</title>
        <authorList>
            <person name="Zhang J."/>
        </authorList>
    </citation>
    <scope>NUCLEOTIDE SEQUENCE [LARGE SCALE GENOMIC DNA]</scope>
    <source>
        <strain evidence="1 2">SDW018</strain>
    </source>
</reference>
<evidence type="ECO:0000313" key="1">
    <source>
        <dbReference type="EMBL" id="PAQ09539.1"/>
    </source>
</evidence>
<name>A0A271LN66_9HYPH</name>
<sequence>MSAAGDVTTGSTPDPVVEAAKWLATGSADRTKALVPQLQDKFGLTALQAVQAMRESRLVQARAH</sequence>
<gene>
    <name evidence="1" type="ORF">CIT26_13530</name>
</gene>
<dbReference type="Proteomes" id="UP000216442">
    <property type="component" value="Unassembled WGS sequence"/>
</dbReference>
<proteinExistence type="predicted"/>
<protein>
    <submittedName>
        <fullName evidence="1">Uncharacterized protein</fullName>
    </submittedName>
</protein>
<dbReference type="RefSeq" id="WP_095493038.1">
    <property type="nucleotide sequence ID" value="NZ_NPKJ01000041.1"/>
</dbReference>
<comment type="caution">
    <text evidence="1">The sequence shown here is derived from an EMBL/GenBank/DDBJ whole genome shotgun (WGS) entry which is preliminary data.</text>
</comment>
<evidence type="ECO:0000313" key="2">
    <source>
        <dbReference type="Proteomes" id="UP000216442"/>
    </source>
</evidence>
<keyword evidence="2" id="KW-1185">Reference proteome</keyword>
<dbReference type="OrthoDB" id="8382332at2"/>
<dbReference type="EMBL" id="NPKJ01000041">
    <property type="protein sequence ID" value="PAQ09539.1"/>
    <property type="molecule type" value="Genomic_DNA"/>
</dbReference>
<organism evidence="1 2">
    <name type="scientific">Mesorhizobium temperatum</name>
    <dbReference type="NCBI Taxonomy" id="241416"/>
    <lineage>
        <taxon>Bacteria</taxon>
        <taxon>Pseudomonadati</taxon>
        <taxon>Pseudomonadota</taxon>
        <taxon>Alphaproteobacteria</taxon>
        <taxon>Hyphomicrobiales</taxon>
        <taxon>Phyllobacteriaceae</taxon>
        <taxon>Mesorhizobium</taxon>
    </lineage>
</organism>
<dbReference type="AlphaFoldDB" id="A0A271LN66"/>
<accession>A0A271LN66</accession>